<gene>
    <name evidence="2" type="ORF">Slati_4441100</name>
</gene>
<evidence type="ECO:0000256" key="1">
    <source>
        <dbReference type="SAM" id="MobiDB-lite"/>
    </source>
</evidence>
<name>A0AAW2SQM5_9LAMI</name>
<comment type="caution">
    <text evidence="2">The sequence shown here is derived from an EMBL/GenBank/DDBJ whole genome shotgun (WGS) entry which is preliminary data.</text>
</comment>
<feature type="region of interest" description="Disordered" evidence="1">
    <location>
        <begin position="283"/>
        <end position="304"/>
    </location>
</feature>
<accession>A0AAW2SQM5</accession>
<organism evidence="2">
    <name type="scientific">Sesamum latifolium</name>
    <dbReference type="NCBI Taxonomy" id="2727402"/>
    <lineage>
        <taxon>Eukaryota</taxon>
        <taxon>Viridiplantae</taxon>
        <taxon>Streptophyta</taxon>
        <taxon>Embryophyta</taxon>
        <taxon>Tracheophyta</taxon>
        <taxon>Spermatophyta</taxon>
        <taxon>Magnoliopsida</taxon>
        <taxon>eudicotyledons</taxon>
        <taxon>Gunneridae</taxon>
        <taxon>Pentapetalae</taxon>
        <taxon>asterids</taxon>
        <taxon>lamiids</taxon>
        <taxon>Lamiales</taxon>
        <taxon>Pedaliaceae</taxon>
        <taxon>Sesamum</taxon>
    </lineage>
</organism>
<sequence>MLSTISRVLRRKNEVLPSDEPKSCDQLEATIKAATQGIRALNPRRRRGHEALAIDEKGFDPKSLKLLIKVGYHPKEKLSLGKLSPEATGKMLHGLNATQVMLKEKGHAIQDSRVCLGFTPPKHVRISIRRVSNNYVVEGFSSTEHDKEKENSRESVFSRLGLHRRALHGIASKQSVFDRLGPYKRMRYQKKCMFKVAAHSKKNTKSSPTQKIRSLIPSRMRRQITLAISCEKVLKVKAQTMIFTQVQSDDEDDRKSVASSNYIIAEDIAQTYHVTLIEDDEIEEENAEDAPVELRTVLKPPSMN</sequence>
<reference evidence="2" key="1">
    <citation type="submission" date="2020-06" db="EMBL/GenBank/DDBJ databases">
        <authorList>
            <person name="Li T."/>
            <person name="Hu X."/>
            <person name="Zhang T."/>
            <person name="Song X."/>
            <person name="Zhang H."/>
            <person name="Dai N."/>
            <person name="Sheng W."/>
            <person name="Hou X."/>
            <person name="Wei L."/>
        </authorList>
    </citation>
    <scope>NUCLEOTIDE SEQUENCE</scope>
    <source>
        <strain evidence="2">KEN1</strain>
        <tissue evidence="2">Leaf</tissue>
    </source>
</reference>
<dbReference type="EMBL" id="JACGWN010000016">
    <property type="protein sequence ID" value="KAL0394749.1"/>
    <property type="molecule type" value="Genomic_DNA"/>
</dbReference>
<proteinExistence type="predicted"/>
<protein>
    <submittedName>
        <fullName evidence="2">Uncharacterized protein</fullName>
    </submittedName>
</protein>
<reference evidence="2" key="2">
    <citation type="journal article" date="2024" name="Plant">
        <title>Genomic evolution and insights into agronomic trait innovations of Sesamum species.</title>
        <authorList>
            <person name="Miao H."/>
            <person name="Wang L."/>
            <person name="Qu L."/>
            <person name="Liu H."/>
            <person name="Sun Y."/>
            <person name="Le M."/>
            <person name="Wang Q."/>
            <person name="Wei S."/>
            <person name="Zheng Y."/>
            <person name="Lin W."/>
            <person name="Duan Y."/>
            <person name="Cao H."/>
            <person name="Xiong S."/>
            <person name="Wang X."/>
            <person name="Wei L."/>
            <person name="Li C."/>
            <person name="Ma Q."/>
            <person name="Ju M."/>
            <person name="Zhao R."/>
            <person name="Li G."/>
            <person name="Mu C."/>
            <person name="Tian Q."/>
            <person name="Mei H."/>
            <person name="Zhang T."/>
            <person name="Gao T."/>
            <person name="Zhang H."/>
        </authorList>
    </citation>
    <scope>NUCLEOTIDE SEQUENCE</scope>
    <source>
        <strain evidence="2">KEN1</strain>
    </source>
</reference>
<evidence type="ECO:0000313" key="2">
    <source>
        <dbReference type="EMBL" id="KAL0394749.1"/>
    </source>
</evidence>
<dbReference type="AlphaFoldDB" id="A0AAW2SQM5"/>